<protein>
    <recommendedName>
        <fullName evidence="4">DUF4169 domain-containing protein</fullName>
    </recommendedName>
</protein>
<sequence length="58" mass="6657">MSNVTNLGRFRKAKARDEKRRAGDANAAKFGRTKAEKRRDESAREKAERGLDGHKREE</sequence>
<dbReference type="EMBL" id="FOXV01000005">
    <property type="protein sequence ID" value="SFQ42814.1"/>
    <property type="molecule type" value="Genomic_DNA"/>
</dbReference>
<name>A0A1I5YF09_9RHOB</name>
<evidence type="ECO:0008006" key="4">
    <source>
        <dbReference type="Google" id="ProtNLM"/>
    </source>
</evidence>
<dbReference type="AlphaFoldDB" id="A0A1I5YF09"/>
<evidence type="ECO:0000256" key="1">
    <source>
        <dbReference type="SAM" id="MobiDB-lite"/>
    </source>
</evidence>
<evidence type="ECO:0000313" key="3">
    <source>
        <dbReference type="Proteomes" id="UP000243106"/>
    </source>
</evidence>
<keyword evidence="3" id="KW-1185">Reference proteome</keyword>
<feature type="compositionally biased region" description="Basic and acidic residues" evidence="1">
    <location>
        <begin position="33"/>
        <end position="58"/>
    </location>
</feature>
<dbReference type="RefSeq" id="WP_093010991.1">
    <property type="nucleotide sequence ID" value="NZ_FOXV01000005.1"/>
</dbReference>
<evidence type="ECO:0000313" key="2">
    <source>
        <dbReference type="EMBL" id="SFQ42814.1"/>
    </source>
</evidence>
<dbReference type="STRING" id="93684.SAMN05421853_105212"/>
<reference evidence="3" key="1">
    <citation type="submission" date="2016-10" db="EMBL/GenBank/DDBJ databases">
        <authorList>
            <person name="Varghese N."/>
            <person name="Submissions S."/>
        </authorList>
    </citation>
    <scope>NUCLEOTIDE SEQUENCE [LARGE SCALE GENOMIC DNA]</scope>
    <source>
        <strain evidence="3">JCM 10271</strain>
    </source>
</reference>
<feature type="region of interest" description="Disordered" evidence="1">
    <location>
        <begin position="1"/>
        <end position="58"/>
    </location>
</feature>
<proteinExistence type="predicted"/>
<gene>
    <name evidence="2" type="ORF">SAMN05421853_105212</name>
</gene>
<dbReference type="Proteomes" id="UP000243106">
    <property type="component" value="Unassembled WGS sequence"/>
</dbReference>
<accession>A0A1I5YF09</accession>
<dbReference type="Pfam" id="PF13770">
    <property type="entry name" value="DUF4169"/>
    <property type="match status" value="1"/>
</dbReference>
<organism evidence="2 3">
    <name type="scientific">Roseivivax halotolerans</name>
    <dbReference type="NCBI Taxonomy" id="93684"/>
    <lineage>
        <taxon>Bacteria</taxon>
        <taxon>Pseudomonadati</taxon>
        <taxon>Pseudomonadota</taxon>
        <taxon>Alphaproteobacteria</taxon>
        <taxon>Rhodobacterales</taxon>
        <taxon>Roseobacteraceae</taxon>
        <taxon>Roseivivax</taxon>
    </lineage>
</organism>
<dbReference type="InterPro" id="IPR025227">
    <property type="entry name" value="DUF4169"/>
</dbReference>